<evidence type="ECO:0000313" key="3">
    <source>
        <dbReference type="Proteomes" id="UP000030518"/>
    </source>
</evidence>
<dbReference type="AlphaFoldDB" id="A0A0A2WFN2"/>
<gene>
    <name evidence="2" type="ORF">LF41_584</name>
</gene>
<protein>
    <recommendedName>
        <fullName evidence="4">Secreted protein</fullName>
    </recommendedName>
</protein>
<dbReference type="PATRIC" id="fig|1300345.3.peg.2253"/>
<dbReference type="RefSeq" id="WP_036169852.1">
    <property type="nucleotide sequence ID" value="NZ_JRKJ01000018.1"/>
</dbReference>
<dbReference type="Proteomes" id="UP000030518">
    <property type="component" value="Unassembled WGS sequence"/>
</dbReference>
<evidence type="ECO:0008006" key="4">
    <source>
        <dbReference type="Google" id="ProtNLM"/>
    </source>
</evidence>
<sequence>MQFQRTVIFIAACLCATAASAADFASKFGVQFDVSAPWHALDPARLPDSRDPFIESLRNGSVEVFFYGNSGNNVNLSLSPGAPVQDKKSADTYCRSAEKELSGPTGKANVQACKLGTRNGVPYFFVEWKNLSTAHTLFHAEIAMPGGKLLLVAGESDAASADAVRAMQMRVVDAATLMAATKARPG</sequence>
<accession>A0A0A2WFN2</accession>
<dbReference type="EMBL" id="JRKJ01000018">
    <property type="protein sequence ID" value="KGQ18558.1"/>
    <property type="molecule type" value="Genomic_DNA"/>
</dbReference>
<feature type="signal peptide" evidence="1">
    <location>
        <begin position="1"/>
        <end position="21"/>
    </location>
</feature>
<keyword evidence="1" id="KW-0732">Signal</keyword>
<proteinExistence type="predicted"/>
<keyword evidence="3" id="KW-1185">Reference proteome</keyword>
<name>A0A0A2WFN2_9GAMM</name>
<evidence type="ECO:0000313" key="2">
    <source>
        <dbReference type="EMBL" id="KGQ18558.1"/>
    </source>
</evidence>
<feature type="chain" id="PRO_5001996213" description="Secreted protein" evidence="1">
    <location>
        <begin position="22"/>
        <end position="186"/>
    </location>
</feature>
<organism evidence="2 3">
    <name type="scientific">Lysobacter dokdonensis DS-58</name>
    <dbReference type="NCBI Taxonomy" id="1300345"/>
    <lineage>
        <taxon>Bacteria</taxon>
        <taxon>Pseudomonadati</taxon>
        <taxon>Pseudomonadota</taxon>
        <taxon>Gammaproteobacteria</taxon>
        <taxon>Lysobacterales</taxon>
        <taxon>Lysobacteraceae</taxon>
        <taxon>Noviluteimonas</taxon>
    </lineage>
</organism>
<evidence type="ECO:0000256" key="1">
    <source>
        <dbReference type="SAM" id="SignalP"/>
    </source>
</evidence>
<reference evidence="2 3" key="1">
    <citation type="submission" date="2014-09" db="EMBL/GenBank/DDBJ databases">
        <title>Genome sequences of Lysobacter dokdonensis DS-58.</title>
        <authorList>
            <person name="Kim J.F."/>
            <person name="Kwak M.-J."/>
        </authorList>
    </citation>
    <scope>NUCLEOTIDE SEQUENCE [LARGE SCALE GENOMIC DNA]</scope>
    <source>
        <strain evidence="2 3">DS-58</strain>
    </source>
</reference>
<comment type="caution">
    <text evidence="2">The sequence shown here is derived from an EMBL/GenBank/DDBJ whole genome shotgun (WGS) entry which is preliminary data.</text>
</comment>
<dbReference type="STRING" id="1300345.LF41_584"/>